<dbReference type="PRINTS" id="PR00146">
    <property type="entry name" value="DHPICSNTHASE"/>
</dbReference>
<feature type="binding site" evidence="12 15">
    <location>
        <position position="45"/>
    </location>
    <ligand>
        <name>pyruvate</name>
        <dbReference type="ChEBI" id="CHEBI:15361"/>
    </ligand>
</feature>
<dbReference type="InterPro" id="IPR020625">
    <property type="entry name" value="Schiff_base-form_aldolases_AS"/>
</dbReference>
<evidence type="ECO:0000256" key="4">
    <source>
        <dbReference type="ARBA" id="ARBA00012086"/>
    </source>
</evidence>
<dbReference type="InterPro" id="IPR005263">
    <property type="entry name" value="DapA"/>
</dbReference>
<comment type="function">
    <text evidence="1 12">Catalyzes the condensation of (S)-aspartate-beta-semialdehyde [(S)-ASA] and pyruvate to 4-hydroxy-tetrahydrodipicolinate (HTPA).</text>
</comment>
<dbReference type="CDD" id="cd00950">
    <property type="entry name" value="DHDPS"/>
    <property type="match status" value="1"/>
</dbReference>
<comment type="caution">
    <text evidence="12">Was originally thought to be a dihydrodipicolinate synthase (DHDPS), catalyzing the condensation of (S)-aspartate-beta-semialdehyde [(S)-ASA] and pyruvate to dihydrodipicolinate (DHDP). However, it was shown in E.coli that the product of the enzymatic reaction is not dihydrodipicolinate but in fact (4S)-4-hydroxy-2,3,4,5-tetrahydro-(2S)-dipicolinic acid (HTPA), and that the consecutive dehydration reaction leading to DHDP is not spontaneous but catalyzed by DapB.</text>
</comment>
<keyword evidence="9 12" id="KW-0456">Lyase</keyword>
<feature type="active site" description="Proton donor/acceptor" evidence="12 14">
    <location>
        <position position="133"/>
    </location>
</feature>
<dbReference type="NCBIfam" id="TIGR00674">
    <property type="entry name" value="dapA"/>
    <property type="match status" value="1"/>
</dbReference>
<dbReference type="Pfam" id="PF00701">
    <property type="entry name" value="DHDPS"/>
    <property type="match status" value="1"/>
</dbReference>
<dbReference type="STRING" id="915059.NH26_04645"/>
<comment type="subcellular location">
    <subcellularLocation>
        <location evidence="12">Cytoplasm</location>
    </subcellularLocation>
</comment>
<proteinExistence type="inferred from homology"/>
<evidence type="ECO:0000256" key="8">
    <source>
        <dbReference type="ARBA" id="ARBA00023154"/>
    </source>
</evidence>
<evidence type="ECO:0000256" key="15">
    <source>
        <dbReference type="PIRSR" id="PIRSR001365-2"/>
    </source>
</evidence>
<comment type="caution">
    <text evidence="17">The sequence shown here is derived from an EMBL/GenBank/DDBJ whole genome shotgun (WGS) entry which is preliminary data.</text>
</comment>
<evidence type="ECO:0000313" key="18">
    <source>
        <dbReference type="Proteomes" id="UP000179797"/>
    </source>
</evidence>
<keyword evidence="6 12" id="KW-0028">Amino-acid biosynthesis</keyword>
<feature type="site" description="L-lysine inhibitor binding; via carbonyl oxygen" evidence="16">
    <location>
        <position position="49"/>
    </location>
</feature>
<sequence length="307" mass="33392">MESFIGQGIALVTPFTKEREVDFPALKKLLDHTKDAEYWVVNGTTAESATLTKNEKKQVLEFVKQNNPTNKPIMFGNGSNNTAEVIENFKEFDLSGVDAILSVCPYYVKPSQQGIIAHYTAIADASPLPVLLYNVPGRTGVNMNVDTIVELSKHKNIFGVKDASADLTQAMRVISATPDNFLYISGDDAMTVPIISIGGSGVITVLGNVVPQEFGSTVQQALNGNSKQATMQMSQLLDYTDALFEEGNPVGVKTALEIAGICNKTVRLPLMEGSELLQSKMSVMYDQIKISSKKSMFVSNFDARHAI</sequence>
<evidence type="ECO:0000256" key="11">
    <source>
        <dbReference type="ARBA" id="ARBA00047836"/>
    </source>
</evidence>
<dbReference type="PIRSF" id="PIRSF001365">
    <property type="entry name" value="DHDPS"/>
    <property type="match status" value="1"/>
</dbReference>
<dbReference type="GO" id="GO:0019877">
    <property type="term" value="P:diaminopimelate biosynthetic process"/>
    <property type="evidence" value="ECO:0007669"/>
    <property type="project" value="UniProtKB-UniRule"/>
</dbReference>
<feature type="site" description="Part of a proton relay during catalysis" evidence="12 16">
    <location>
        <position position="107"/>
    </location>
</feature>
<dbReference type="HAMAP" id="MF_00418">
    <property type="entry name" value="DapA"/>
    <property type="match status" value="1"/>
</dbReference>
<organism evidence="17 18">
    <name type="scientific">Flammeovirga pacifica</name>
    <dbReference type="NCBI Taxonomy" id="915059"/>
    <lineage>
        <taxon>Bacteria</taxon>
        <taxon>Pseudomonadati</taxon>
        <taxon>Bacteroidota</taxon>
        <taxon>Cytophagia</taxon>
        <taxon>Cytophagales</taxon>
        <taxon>Flammeovirgaceae</taxon>
        <taxon>Flammeovirga</taxon>
    </lineage>
</organism>
<evidence type="ECO:0000256" key="3">
    <source>
        <dbReference type="ARBA" id="ARBA00007592"/>
    </source>
</evidence>
<dbReference type="PANTHER" id="PTHR12128">
    <property type="entry name" value="DIHYDRODIPICOLINATE SYNTHASE"/>
    <property type="match status" value="1"/>
</dbReference>
<dbReference type="UniPathway" id="UPA00034">
    <property type="reaction ID" value="UER00017"/>
</dbReference>
<dbReference type="PROSITE" id="PS00666">
    <property type="entry name" value="DHDPS_2"/>
    <property type="match status" value="1"/>
</dbReference>
<dbReference type="AlphaFoldDB" id="A0A1S1YXE3"/>
<dbReference type="SMART" id="SM01130">
    <property type="entry name" value="DHDPS"/>
    <property type="match status" value="1"/>
</dbReference>
<evidence type="ECO:0000256" key="16">
    <source>
        <dbReference type="PIRSR" id="PIRSR001365-3"/>
    </source>
</evidence>
<keyword evidence="7 12" id="KW-0220">Diaminopimelate biosynthesis</keyword>
<feature type="binding site" evidence="12 15">
    <location>
        <position position="203"/>
    </location>
    <ligand>
        <name>pyruvate</name>
        <dbReference type="ChEBI" id="CHEBI:15361"/>
    </ligand>
</feature>
<evidence type="ECO:0000256" key="5">
    <source>
        <dbReference type="ARBA" id="ARBA00022490"/>
    </source>
</evidence>
<evidence type="ECO:0000313" key="17">
    <source>
        <dbReference type="EMBL" id="OHX65686.1"/>
    </source>
</evidence>
<evidence type="ECO:0000256" key="12">
    <source>
        <dbReference type="HAMAP-Rule" id="MF_00418"/>
    </source>
</evidence>
<feature type="site" description="L-lysine inhibitor binding" evidence="16">
    <location>
        <position position="80"/>
    </location>
</feature>
<dbReference type="Gene3D" id="3.20.20.70">
    <property type="entry name" value="Aldolase class I"/>
    <property type="match status" value="1"/>
</dbReference>
<feature type="site" description="L-lysine inhibitor binding" evidence="16">
    <location>
        <position position="106"/>
    </location>
</feature>
<dbReference type="PANTHER" id="PTHR12128:SF66">
    <property type="entry name" value="4-HYDROXY-2-OXOGLUTARATE ALDOLASE, MITOCHONDRIAL"/>
    <property type="match status" value="1"/>
</dbReference>
<evidence type="ECO:0000256" key="14">
    <source>
        <dbReference type="PIRSR" id="PIRSR001365-1"/>
    </source>
</evidence>
<evidence type="ECO:0000256" key="2">
    <source>
        <dbReference type="ARBA" id="ARBA00005120"/>
    </source>
</evidence>
<dbReference type="InterPro" id="IPR002220">
    <property type="entry name" value="DapA-like"/>
</dbReference>
<dbReference type="GO" id="GO:0009089">
    <property type="term" value="P:lysine biosynthetic process via diaminopimelate"/>
    <property type="evidence" value="ECO:0007669"/>
    <property type="project" value="UniProtKB-UniRule"/>
</dbReference>
<dbReference type="EC" id="4.3.3.7" evidence="4 12"/>
<keyword evidence="5 12" id="KW-0963">Cytoplasm</keyword>
<evidence type="ECO:0000256" key="6">
    <source>
        <dbReference type="ARBA" id="ARBA00022605"/>
    </source>
</evidence>
<keyword evidence="8 12" id="KW-0457">Lysine biosynthesis</keyword>
<keyword evidence="18" id="KW-1185">Reference proteome</keyword>
<feature type="site" description="L-lysine inhibitor binding" evidence="16">
    <location>
        <position position="84"/>
    </location>
</feature>
<dbReference type="InterPro" id="IPR013785">
    <property type="entry name" value="Aldolase_TIM"/>
</dbReference>
<dbReference type="Proteomes" id="UP000179797">
    <property type="component" value="Unassembled WGS sequence"/>
</dbReference>
<gene>
    <name evidence="12" type="primary">dapA</name>
    <name evidence="17" type="ORF">NH26_04645</name>
</gene>
<evidence type="ECO:0000256" key="9">
    <source>
        <dbReference type="ARBA" id="ARBA00023239"/>
    </source>
</evidence>
<dbReference type="SUPFAM" id="SSF51569">
    <property type="entry name" value="Aldolase"/>
    <property type="match status" value="1"/>
</dbReference>
<dbReference type="GO" id="GO:0008840">
    <property type="term" value="F:4-hydroxy-tetrahydrodipicolinate synthase activity"/>
    <property type="evidence" value="ECO:0007669"/>
    <property type="project" value="UniProtKB-UniRule"/>
</dbReference>
<name>A0A1S1YXE3_FLAPC</name>
<dbReference type="OrthoDB" id="9782828at2"/>
<evidence type="ECO:0000256" key="1">
    <source>
        <dbReference type="ARBA" id="ARBA00003294"/>
    </source>
</evidence>
<evidence type="ECO:0000256" key="10">
    <source>
        <dbReference type="ARBA" id="ARBA00023270"/>
    </source>
</evidence>
<feature type="site" description="Part of a proton relay during catalysis" evidence="12 16">
    <location>
        <position position="44"/>
    </location>
</feature>
<comment type="similarity">
    <text evidence="3 12 13">Belongs to the DapA family.</text>
</comment>
<feature type="active site" description="Schiff-base intermediate with substrate" evidence="12 14">
    <location>
        <position position="161"/>
    </location>
</feature>
<accession>A0A1S1YXE3</accession>
<comment type="catalytic activity">
    <reaction evidence="11 12">
        <text>L-aspartate 4-semialdehyde + pyruvate = (2S,4S)-4-hydroxy-2,3,4,5-tetrahydrodipicolinate + H2O + H(+)</text>
        <dbReference type="Rhea" id="RHEA:34171"/>
        <dbReference type="ChEBI" id="CHEBI:15361"/>
        <dbReference type="ChEBI" id="CHEBI:15377"/>
        <dbReference type="ChEBI" id="CHEBI:15378"/>
        <dbReference type="ChEBI" id="CHEBI:67139"/>
        <dbReference type="ChEBI" id="CHEBI:537519"/>
        <dbReference type="EC" id="4.3.3.7"/>
    </reaction>
</comment>
<dbReference type="GO" id="GO:0005829">
    <property type="term" value="C:cytosol"/>
    <property type="evidence" value="ECO:0007669"/>
    <property type="project" value="TreeGrafter"/>
</dbReference>
<protein>
    <recommendedName>
        <fullName evidence="4 12">4-hydroxy-tetrahydrodipicolinate synthase</fullName>
        <shortName evidence="12">HTPA synthase</shortName>
        <ecNumber evidence="4 12">4.3.3.7</ecNumber>
    </recommendedName>
</protein>
<comment type="pathway">
    <text evidence="2 12">Amino-acid biosynthesis; L-lysine biosynthesis via DAP pathway; (S)-tetrahydrodipicolinate from L-aspartate: step 3/4.</text>
</comment>
<dbReference type="RefSeq" id="WP_044222220.1">
    <property type="nucleotide sequence ID" value="NZ_JRYR02000001.1"/>
</dbReference>
<evidence type="ECO:0000256" key="13">
    <source>
        <dbReference type="PIRNR" id="PIRNR001365"/>
    </source>
</evidence>
<dbReference type="EMBL" id="JRYR02000001">
    <property type="protein sequence ID" value="OHX65686.1"/>
    <property type="molecule type" value="Genomic_DNA"/>
</dbReference>
<evidence type="ECO:0000256" key="7">
    <source>
        <dbReference type="ARBA" id="ARBA00022915"/>
    </source>
</evidence>
<comment type="subunit">
    <text evidence="12">Homotetramer; dimer of dimers.</text>
</comment>
<keyword evidence="10 12" id="KW-0704">Schiff base</keyword>
<reference evidence="17 18" key="1">
    <citation type="journal article" date="2012" name="Int. J. Syst. Evol. Microbiol.">
        <title>Flammeovirga pacifica sp. nov., isolated from deep-sea sediment.</title>
        <authorList>
            <person name="Xu H."/>
            <person name="Fu Y."/>
            <person name="Yang N."/>
            <person name="Ding Z."/>
            <person name="Lai Q."/>
            <person name="Zeng R."/>
        </authorList>
    </citation>
    <scope>NUCLEOTIDE SEQUENCE [LARGE SCALE GENOMIC DNA]</scope>
    <source>
        <strain evidence="18">DSM 24597 / LMG 26175 / WPAGA1</strain>
    </source>
</reference>